<dbReference type="SMART" id="SM00409">
    <property type="entry name" value="IG"/>
    <property type="match status" value="2"/>
</dbReference>
<reference evidence="9" key="1">
    <citation type="journal article" date="2023" name="Mol. Biol. Evol.">
        <title>Third-Generation Sequencing Reveals the Adaptive Role of the Epigenome in Three Deep-Sea Polychaetes.</title>
        <authorList>
            <person name="Perez M."/>
            <person name="Aroh O."/>
            <person name="Sun Y."/>
            <person name="Lan Y."/>
            <person name="Juniper S.K."/>
            <person name="Young C.R."/>
            <person name="Angers B."/>
            <person name="Qian P.Y."/>
        </authorList>
    </citation>
    <scope>NUCLEOTIDE SEQUENCE</scope>
    <source>
        <strain evidence="9">R07B-5</strain>
    </source>
</reference>
<dbReference type="EMBL" id="JAODUO010000799">
    <property type="protein sequence ID" value="KAK2174468.1"/>
    <property type="molecule type" value="Genomic_DNA"/>
</dbReference>
<dbReference type="Pfam" id="PF07679">
    <property type="entry name" value="I-set"/>
    <property type="match status" value="1"/>
</dbReference>
<dbReference type="InterPro" id="IPR003599">
    <property type="entry name" value="Ig_sub"/>
</dbReference>
<comment type="caution">
    <text evidence="9">The sequence shown here is derived from an EMBL/GenBank/DDBJ whole genome shotgun (WGS) entry which is preliminary data.</text>
</comment>
<proteinExistence type="predicted"/>
<dbReference type="GO" id="GO:0007157">
    <property type="term" value="P:heterophilic cell-cell adhesion via plasma membrane cell adhesion molecules"/>
    <property type="evidence" value="ECO:0007669"/>
    <property type="project" value="TreeGrafter"/>
</dbReference>
<evidence type="ECO:0000256" key="1">
    <source>
        <dbReference type="ARBA" id="ARBA00004370"/>
    </source>
</evidence>
<dbReference type="GO" id="GO:0007156">
    <property type="term" value="P:homophilic cell adhesion via plasma membrane adhesion molecules"/>
    <property type="evidence" value="ECO:0007669"/>
    <property type="project" value="TreeGrafter"/>
</dbReference>
<dbReference type="GO" id="GO:0016020">
    <property type="term" value="C:membrane"/>
    <property type="evidence" value="ECO:0007669"/>
    <property type="project" value="UniProtKB-SubCell"/>
</dbReference>
<feature type="domain" description="Ig-like" evidence="8">
    <location>
        <begin position="250"/>
        <end position="353"/>
    </location>
</feature>
<feature type="compositionally biased region" description="Polar residues" evidence="7">
    <location>
        <begin position="360"/>
        <end position="370"/>
    </location>
</feature>
<evidence type="ECO:0000313" key="10">
    <source>
        <dbReference type="Proteomes" id="UP001209878"/>
    </source>
</evidence>
<dbReference type="InterPro" id="IPR007110">
    <property type="entry name" value="Ig-like_dom"/>
</dbReference>
<evidence type="ECO:0000256" key="5">
    <source>
        <dbReference type="ARBA" id="ARBA00023157"/>
    </source>
</evidence>
<protein>
    <recommendedName>
        <fullName evidence="8">Ig-like domain-containing protein</fullName>
    </recommendedName>
</protein>
<dbReference type="Proteomes" id="UP001209878">
    <property type="component" value="Unassembled WGS sequence"/>
</dbReference>
<dbReference type="InterPro" id="IPR036179">
    <property type="entry name" value="Ig-like_dom_sf"/>
</dbReference>
<dbReference type="GO" id="GO:0005912">
    <property type="term" value="C:adherens junction"/>
    <property type="evidence" value="ECO:0007669"/>
    <property type="project" value="TreeGrafter"/>
</dbReference>
<evidence type="ECO:0000256" key="2">
    <source>
        <dbReference type="ARBA" id="ARBA00022729"/>
    </source>
</evidence>
<gene>
    <name evidence="9" type="ORF">NP493_799g00002</name>
</gene>
<sequence length="412" mass="45803">MEFPYIFCSFSGTVATPSWNHDVIEVNQGEDVEITCTAYGLDALGIVRIFKTLDDKQYAISDNDQPKNPFLKTGRYKTTYKYDSSSNVGVVRLQLDGARVEDSGRIGCIHLGEDENVGYMRLKVYAPVLNVDIEYVTPDGGSRKMHSSDTIDFTENEEHGVLCRTSADTIDMHMVIKVDGVDKTEMFDKEEHEELIGSGGLTTLRKTIALKYSTDKPPHEFNMKTLVCEVTTERHDPVSASVGLVAFFAPVVTCGKSEMYAKLGESVKIMCEVRANPGSTIEWHYGEKKDPVLIESYQQDSNLRSSEEALSEDHAAVHLMIKKLTKAELTTFYLTAKNPYGSSDTSVVLRDISERPVPVQRSSQDHNPSYTHEEPSAKDVREGNSATAAAPRWILLQLLLVVTSVVLLSNTL</sequence>
<dbReference type="PROSITE" id="PS50835">
    <property type="entry name" value="IG_LIKE"/>
    <property type="match status" value="1"/>
</dbReference>
<dbReference type="InterPro" id="IPR013783">
    <property type="entry name" value="Ig-like_fold"/>
</dbReference>
<evidence type="ECO:0000259" key="8">
    <source>
        <dbReference type="PROSITE" id="PS50835"/>
    </source>
</evidence>
<evidence type="ECO:0000256" key="4">
    <source>
        <dbReference type="ARBA" id="ARBA00023136"/>
    </source>
</evidence>
<keyword evidence="6" id="KW-0325">Glycoprotein</keyword>
<dbReference type="PANTHER" id="PTHR23277">
    <property type="entry name" value="NECTIN-RELATED"/>
    <property type="match status" value="1"/>
</dbReference>
<keyword evidence="4" id="KW-0472">Membrane</keyword>
<comment type="subcellular location">
    <subcellularLocation>
        <location evidence="1">Membrane</location>
    </subcellularLocation>
</comment>
<evidence type="ECO:0000313" key="9">
    <source>
        <dbReference type="EMBL" id="KAK2174468.1"/>
    </source>
</evidence>
<evidence type="ECO:0000256" key="3">
    <source>
        <dbReference type="ARBA" id="ARBA00022737"/>
    </source>
</evidence>
<keyword evidence="5" id="KW-1015">Disulfide bond</keyword>
<keyword evidence="10" id="KW-1185">Reference proteome</keyword>
<dbReference type="InterPro" id="IPR013098">
    <property type="entry name" value="Ig_I-set"/>
</dbReference>
<name>A0AAD9KMU0_RIDPI</name>
<dbReference type="AlphaFoldDB" id="A0AAD9KMU0"/>
<feature type="region of interest" description="Disordered" evidence="7">
    <location>
        <begin position="355"/>
        <end position="383"/>
    </location>
</feature>
<dbReference type="InterPro" id="IPR051427">
    <property type="entry name" value="Nectin/Nectin-like"/>
</dbReference>
<dbReference type="PANTHER" id="PTHR23277:SF108">
    <property type="entry name" value="FASCICLIN-3"/>
    <property type="match status" value="1"/>
</dbReference>
<evidence type="ECO:0000256" key="7">
    <source>
        <dbReference type="SAM" id="MobiDB-lite"/>
    </source>
</evidence>
<dbReference type="Gene3D" id="2.60.40.10">
    <property type="entry name" value="Immunoglobulins"/>
    <property type="match status" value="1"/>
</dbReference>
<feature type="compositionally biased region" description="Basic and acidic residues" evidence="7">
    <location>
        <begin position="371"/>
        <end position="382"/>
    </location>
</feature>
<keyword evidence="3" id="KW-0677">Repeat</keyword>
<keyword evidence="2" id="KW-0732">Signal</keyword>
<evidence type="ECO:0000256" key="6">
    <source>
        <dbReference type="ARBA" id="ARBA00023180"/>
    </source>
</evidence>
<accession>A0AAD9KMU0</accession>
<organism evidence="9 10">
    <name type="scientific">Ridgeia piscesae</name>
    <name type="common">Tubeworm</name>
    <dbReference type="NCBI Taxonomy" id="27915"/>
    <lineage>
        <taxon>Eukaryota</taxon>
        <taxon>Metazoa</taxon>
        <taxon>Spiralia</taxon>
        <taxon>Lophotrochozoa</taxon>
        <taxon>Annelida</taxon>
        <taxon>Polychaeta</taxon>
        <taxon>Sedentaria</taxon>
        <taxon>Canalipalpata</taxon>
        <taxon>Sabellida</taxon>
        <taxon>Siboglinidae</taxon>
        <taxon>Ridgeia</taxon>
    </lineage>
</organism>
<dbReference type="SUPFAM" id="SSF48726">
    <property type="entry name" value="Immunoglobulin"/>
    <property type="match status" value="2"/>
</dbReference>